<dbReference type="SUPFAM" id="SSF50494">
    <property type="entry name" value="Trypsin-like serine proteases"/>
    <property type="match status" value="1"/>
</dbReference>
<accession>A0AAV2IAC6</accession>
<dbReference type="Proteomes" id="UP001497497">
    <property type="component" value="Unassembled WGS sequence"/>
</dbReference>
<proteinExistence type="predicted"/>
<keyword evidence="2" id="KW-1185">Reference proteome</keyword>
<name>A0AAV2IAC6_LYMST</name>
<organism evidence="1 2">
    <name type="scientific">Lymnaea stagnalis</name>
    <name type="common">Great pond snail</name>
    <name type="synonym">Helix stagnalis</name>
    <dbReference type="NCBI Taxonomy" id="6523"/>
    <lineage>
        <taxon>Eukaryota</taxon>
        <taxon>Metazoa</taxon>
        <taxon>Spiralia</taxon>
        <taxon>Lophotrochozoa</taxon>
        <taxon>Mollusca</taxon>
        <taxon>Gastropoda</taxon>
        <taxon>Heterobranchia</taxon>
        <taxon>Euthyneura</taxon>
        <taxon>Panpulmonata</taxon>
        <taxon>Hygrophila</taxon>
        <taxon>Lymnaeoidea</taxon>
        <taxon>Lymnaeidae</taxon>
        <taxon>Lymnaea</taxon>
    </lineage>
</organism>
<sequence>LVFHISHHHGTSKKVIFGNIVSADTHHGHYQLIYSLATCRGSSGGPVFVIPEDIYDINNKLKNLESIFSVPHSRHHGNVLNSSSSWTVY</sequence>
<gene>
    <name evidence="1" type="ORF">GSLYS_00017290001</name>
</gene>
<evidence type="ECO:0000313" key="2">
    <source>
        <dbReference type="Proteomes" id="UP001497497"/>
    </source>
</evidence>
<dbReference type="AlphaFoldDB" id="A0AAV2IAC6"/>
<feature type="non-terminal residue" evidence="1">
    <location>
        <position position="89"/>
    </location>
</feature>
<feature type="non-terminal residue" evidence="1">
    <location>
        <position position="1"/>
    </location>
</feature>
<dbReference type="InterPro" id="IPR009003">
    <property type="entry name" value="Peptidase_S1_PA"/>
</dbReference>
<dbReference type="EMBL" id="CAXITT010000574">
    <property type="protein sequence ID" value="CAL1543777.1"/>
    <property type="molecule type" value="Genomic_DNA"/>
</dbReference>
<protein>
    <submittedName>
        <fullName evidence="1">Uncharacterized protein</fullName>
    </submittedName>
</protein>
<comment type="caution">
    <text evidence="1">The sequence shown here is derived from an EMBL/GenBank/DDBJ whole genome shotgun (WGS) entry which is preliminary data.</text>
</comment>
<reference evidence="1 2" key="1">
    <citation type="submission" date="2024-04" db="EMBL/GenBank/DDBJ databases">
        <authorList>
            <consortium name="Genoscope - CEA"/>
            <person name="William W."/>
        </authorList>
    </citation>
    <scope>NUCLEOTIDE SEQUENCE [LARGE SCALE GENOMIC DNA]</scope>
</reference>
<evidence type="ECO:0000313" key="1">
    <source>
        <dbReference type="EMBL" id="CAL1543777.1"/>
    </source>
</evidence>